<sequence length="144" mass="15707">MLGEVYKLSLSIRRNDCTAGYLDSLGAREIPGEQGCLRKRQMLQLISEHDHRLGFVMGTICLGGEPLRNTLRALTLPSIGALYLANCNRSQRISGSPNPLGNLHQSASSGSINAINLDRGDEGLEFCGDLIESVEHMFDYKTGV</sequence>
<gene>
    <name evidence="1" type="ORF">UFOPK2996_01430</name>
</gene>
<dbReference type="EMBL" id="CAFAAH010000245">
    <property type="protein sequence ID" value="CAB4807756.1"/>
    <property type="molecule type" value="Genomic_DNA"/>
</dbReference>
<proteinExistence type="predicted"/>
<accession>A0A6J6YKY0</accession>
<name>A0A6J6YKY0_9ZZZZ</name>
<dbReference type="AlphaFoldDB" id="A0A6J6YKY0"/>
<protein>
    <submittedName>
        <fullName evidence="1">Unannotated protein</fullName>
    </submittedName>
</protein>
<reference evidence="1" key="1">
    <citation type="submission" date="2020-05" db="EMBL/GenBank/DDBJ databases">
        <authorList>
            <person name="Chiriac C."/>
            <person name="Salcher M."/>
            <person name="Ghai R."/>
            <person name="Kavagutti S V."/>
        </authorList>
    </citation>
    <scope>NUCLEOTIDE SEQUENCE</scope>
</reference>
<organism evidence="1">
    <name type="scientific">freshwater metagenome</name>
    <dbReference type="NCBI Taxonomy" id="449393"/>
    <lineage>
        <taxon>unclassified sequences</taxon>
        <taxon>metagenomes</taxon>
        <taxon>ecological metagenomes</taxon>
    </lineage>
</organism>
<evidence type="ECO:0000313" key="1">
    <source>
        <dbReference type="EMBL" id="CAB4807756.1"/>
    </source>
</evidence>